<name>A0A7E4UZF6_PANRE</name>
<evidence type="ECO:0000313" key="3">
    <source>
        <dbReference type="WBParaSite" id="Pan_g14692.t1"/>
    </source>
</evidence>
<sequence length="78" mass="8979">MEDYSSNYQPGPKEIQGPYRRFGSMTFNAHRSLGATHSPKATSKRTDHRGISGHMLKQPLLKFDVLWRKFGGNKRFEP</sequence>
<dbReference type="Proteomes" id="UP000492821">
    <property type="component" value="Unassembled WGS sequence"/>
</dbReference>
<dbReference type="WBParaSite" id="Pan_g14692.t1">
    <property type="protein sequence ID" value="Pan_g14692.t1"/>
    <property type="gene ID" value="Pan_g14692"/>
</dbReference>
<dbReference type="AlphaFoldDB" id="A0A7E4UZF6"/>
<reference evidence="2" key="1">
    <citation type="journal article" date="2013" name="Genetics">
        <title>The draft genome and transcriptome of Panagrellus redivivus are shaped by the harsh demands of a free-living lifestyle.</title>
        <authorList>
            <person name="Srinivasan J."/>
            <person name="Dillman A.R."/>
            <person name="Macchietto M.G."/>
            <person name="Heikkinen L."/>
            <person name="Lakso M."/>
            <person name="Fracchia K.M."/>
            <person name="Antoshechkin I."/>
            <person name="Mortazavi A."/>
            <person name="Wong G."/>
            <person name="Sternberg P.W."/>
        </authorList>
    </citation>
    <scope>NUCLEOTIDE SEQUENCE [LARGE SCALE GENOMIC DNA]</scope>
    <source>
        <strain evidence="2">MT8872</strain>
    </source>
</reference>
<accession>A0A7E4UZF6</accession>
<organism evidence="2 3">
    <name type="scientific">Panagrellus redivivus</name>
    <name type="common">Microworm</name>
    <dbReference type="NCBI Taxonomy" id="6233"/>
    <lineage>
        <taxon>Eukaryota</taxon>
        <taxon>Metazoa</taxon>
        <taxon>Ecdysozoa</taxon>
        <taxon>Nematoda</taxon>
        <taxon>Chromadorea</taxon>
        <taxon>Rhabditida</taxon>
        <taxon>Tylenchina</taxon>
        <taxon>Panagrolaimomorpha</taxon>
        <taxon>Panagrolaimoidea</taxon>
        <taxon>Panagrolaimidae</taxon>
        <taxon>Panagrellus</taxon>
    </lineage>
</organism>
<feature type="region of interest" description="Disordered" evidence="1">
    <location>
        <begin position="1"/>
        <end position="53"/>
    </location>
</feature>
<protein>
    <submittedName>
        <fullName evidence="3">Myelin basic protein</fullName>
    </submittedName>
</protein>
<evidence type="ECO:0000313" key="2">
    <source>
        <dbReference type="Proteomes" id="UP000492821"/>
    </source>
</evidence>
<keyword evidence="2" id="KW-1185">Reference proteome</keyword>
<evidence type="ECO:0000256" key="1">
    <source>
        <dbReference type="SAM" id="MobiDB-lite"/>
    </source>
</evidence>
<reference evidence="3" key="2">
    <citation type="submission" date="2020-10" db="UniProtKB">
        <authorList>
            <consortium name="WormBaseParasite"/>
        </authorList>
    </citation>
    <scope>IDENTIFICATION</scope>
</reference>
<proteinExistence type="predicted"/>